<protein>
    <submittedName>
        <fullName evidence="2">Uncharacterized conserved protein YtfP, gamma-glutamylcyclotransferase (GGCT)/AIG2-like family</fullName>
    </submittedName>
</protein>
<keyword evidence="2" id="KW-0808">Transferase</keyword>
<dbReference type="Gene3D" id="3.10.490.10">
    <property type="entry name" value="Gamma-glutamyl cyclotransferase-like"/>
    <property type="match status" value="1"/>
</dbReference>
<dbReference type="SUPFAM" id="SSF110857">
    <property type="entry name" value="Gamma-glutamyl cyclotransferase-like"/>
    <property type="match status" value="1"/>
</dbReference>
<dbReference type="InterPro" id="IPR009288">
    <property type="entry name" value="AIG2-like_dom"/>
</dbReference>
<dbReference type="OrthoDB" id="482277at2"/>
<feature type="domain" description="Gamma-glutamylcyclotransferase AIG2-like" evidence="1">
    <location>
        <begin position="4"/>
        <end position="128"/>
    </location>
</feature>
<evidence type="ECO:0000259" key="1">
    <source>
        <dbReference type="Pfam" id="PF06094"/>
    </source>
</evidence>
<evidence type="ECO:0000313" key="2">
    <source>
        <dbReference type="EMBL" id="SFZ94388.1"/>
    </source>
</evidence>
<dbReference type="STRING" id="369401.SAMN05428642_104147"/>
<name>A0A1K2IPM1_9FLAO</name>
<dbReference type="InterPro" id="IPR036568">
    <property type="entry name" value="GGCT-like_sf"/>
</dbReference>
<dbReference type="InterPro" id="IPR013024">
    <property type="entry name" value="GGCT-like"/>
</dbReference>
<dbReference type="Proteomes" id="UP000182544">
    <property type="component" value="Unassembled WGS sequence"/>
</dbReference>
<evidence type="ECO:0000313" key="3">
    <source>
        <dbReference type="Proteomes" id="UP000182544"/>
    </source>
</evidence>
<organism evidence="2 3">
    <name type="scientific">Flaviramulus basaltis</name>
    <dbReference type="NCBI Taxonomy" id="369401"/>
    <lineage>
        <taxon>Bacteria</taxon>
        <taxon>Pseudomonadati</taxon>
        <taxon>Bacteroidota</taxon>
        <taxon>Flavobacteriia</taxon>
        <taxon>Flavobacteriales</taxon>
        <taxon>Flavobacteriaceae</taxon>
        <taxon>Flaviramulus</taxon>
    </lineage>
</organism>
<dbReference type="GO" id="GO:0016740">
    <property type="term" value="F:transferase activity"/>
    <property type="evidence" value="ECO:0007669"/>
    <property type="project" value="UniProtKB-KW"/>
</dbReference>
<dbReference type="CDD" id="cd06661">
    <property type="entry name" value="GGCT_like"/>
    <property type="match status" value="1"/>
</dbReference>
<dbReference type="RefSeq" id="WP_072403326.1">
    <property type="nucleotide sequence ID" value="NZ_FPKV01000004.1"/>
</dbReference>
<gene>
    <name evidence="2" type="ORF">SAMN05428642_104147</name>
</gene>
<keyword evidence="3" id="KW-1185">Reference proteome</keyword>
<dbReference type="Pfam" id="PF06094">
    <property type="entry name" value="GGACT"/>
    <property type="match status" value="1"/>
</dbReference>
<accession>A0A1K2IPM1</accession>
<dbReference type="EMBL" id="FPKV01000004">
    <property type="protein sequence ID" value="SFZ94388.1"/>
    <property type="molecule type" value="Genomic_DNA"/>
</dbReference>
<proteinExistence type="predicted"/>
<sequence>MEYLFVYGTLLKDLENEMSKFLASHSKFISKGYFYGKLYKVTWFPGAILSTNTLDKVYGMVFKIENPEAVFNVLDDYEGIGEKYPEPQLFKKLVTTAFLEDGSTLKTWVYLYNLPVKGLKQITSGNYLKYTIDK</sequence>
<dbReference type="AlphaFoldDB" id="A0A1K2IPM1"/>
<reference evidence="2 3" key="1">
    <citation type="submission" date="2016-10" db="EMBL/GenBank/DDBJ databases">
        <authorList>
            <person name="de Groot N.N."/>
        </authorList>
    </citation>
    <scope>NUCLEOTIDE SEQUENCE [LARGE SCALE GENOMIC DNA]</scope>
    <source>
        <strain evidence="2 3">DSM 18180</strain>
    </source>
</reference>